<dbReference type="AlphaFoldDB" id="A0A0X3TY95"/>
<dbReference type="Pfam" id="PF19834">
    <property type="entry name" value="DUF6314"/>
    <property type="match status" value="1"/>
</dbReference>
<gene>
    <name evidence="2" type="ORF">AVO45_06695</name>
</gene>
<comment type="caution">
    <text evidence="2">The sequence shown here is derived from an EMBL/GenBank/DDBJ whole genome shotgun (WGS) entry which is preliminary data.</text>
</comment>
<keyword evidence="3" id="KW-1185">Reference proteome</keyword>
<dbReference type="InterPro" id="IPR045632">
    <property type="entry name" value="DUF6314"/>
</dbReference>
<feature type="domain" description="DUF6314" evidence="1">
    <location>
        <begin position="10"/>
        <end position="139"/>
    </location>
</feature>
<reference evidence="2 3" key="1">
    <citation type="submission" date="2015-12" db="EMBL/GenBank/DDBJ databases">
        <authorList>
            <person name="Shamseldin A."/>
            <person name="Moawad H."/>
            <person name="Abd El-Rahim W.M."/>
            <person name="Sadowsky M.J."/>
        </authorList>
    </citation>
    <scope>NUCLEOTIDE SEQUENCE [LARGE SCALE GENOMIC DNA]</scope>
    <source>
        <strain evidence="2 3">ZGT118</strain>
    </source>
</reference>
<name>A0A0X3TY95_9RHOB</name>
<sequence length="140" mass="16073">MTRTAALADFVGDWRLTRRIDDARTGQVALAEGLARFVPSATGLIYDETLRLKLPGQAPMTATRRYLWQADGDGIAVLFDDGRPFHRIALGEEAWEDTHWCAPDNYRGSYDFGDWPRWISRWAVTGPRKEYFMVTTYDRP</sequence>
<dbReference type="Proteomes" id="UP000053791">
    <property type="component" value="Unassembled WGS sequence"/>
</dbReference>
<evidence type="ECO:0000313" key="2">
    <source>
        <dbReference type="EMBL" id="KUJ80715.1"/>
    </source>
</evidence>
<dbReference type="STRING" id="1685379.AVO45_06695"/>
<dbReference type="RefSeq" id="WP_068346268.1">
    <property type="nucleotide sequence ID" value="NZ_LQBQ01000012.1"/>
</dbReference>
<protein>
    <recommendedName>
        <fullName evidence="1">DUF6314 domain-containing protein</fullName>
    </recommendedName>
</protein>
<dbReference type="OrthoDB" id="7351979at2"/>
<evidence type="ECO:0000313" key="3">
    <source>
        <dbReference type="Proteomes" id="UP000053791"/>
    </source>
</evidence>
<evidence type="ECO:0000259" key="1">
    <source>
        <dbReference type="Pfam" id="PF19834"/>
    </source>
</evidence>
<proteinExistence type="predicted"/>
<accession>A0A0X3TY95</accession>
<dbReference type="EMBL" id="LQBQ01000012">
    <property type="protein sequence ID" value="KUJ80715.1"/>
    <property type="molecule type" value="Genomic_DNA"/>
</dbReference>
<organism evidence="2 3">
    <name type="scientific">Ruegeria marisrubri</name>
    <dbReference type="NCBI Taxonomy" id="1685379"/>
    <lineage>
        <taxon>Bacteria</taxon>
        <taxon>Pseudomonadati</taxon>
        <taxon>Pseudomonadota</taxon>
        <taxon>Alphaproteobacteria</taxon>
        <taxon>Rhodobacterales</taxon>
        <taxon>Roseobacteraceae</taxon>
        <taxon>Ruegeria</taxon>
    </lineage>
</organism>